<organism evidence="3 4">
    <name type="scientific">Streptomyces rubradiris</name>
    <name type="common">Streptomyces achromogenes subsp. rubradiris</name>
    <dbReference type="NCBI Taxonomy" id="285531"/>
    <lineage>
        <taxon>Bacteria</taxon>
        <taxon>Bacillati</taxon>
        <taxon>Actinomycetota</taxon>
        <taxon>Actinomycetes</taxon>
        <taxon>Kitasatosporales</taxon>
        <taxon>Streptomycetaceae</taxon>
        <taxon>Streptomyces</taxon>
    </lineage>
</organism>
<dbReference type="Proteomes" id="UP000646738">
    <property type="component" value="Unassembled WGS sequence"/>
</dbReference>
<evidence type="ECO:0000259" key="2">
    <source>
        <dbReference type="PROSITE" id="PS50995"/>
    </source>
</evidence>
<dbReference type="InterPro" id="IPR036390">
    <property type="entry name" value="WH_DNA-bd_sf"/>
</dbReference>
<dbReference type="InterPro" id="IPR036388">
    <property type="entry name" value="WH-like_DNA-bd_sf"/>
</dbReference>
<dbReference type="PROSITE" id="PS50995">
    <property type="entry name" value="HTH_MARR_2"/>
    <property type="match status" value="1"/>
</dbReference>
<feature type="region of interest" description="Disordered" evidence="1">
    <location>
        <begin position="149"/>
        <end position="174"/>
    </location>
</feature>
<accession>A0ABQ3RNZ7</accession>
<feature type="domain" description="HTH marR-type" evidence="2">
    <location>
        <begin position="12"/>
        <end position="147"/>
    </location>
</feature>
<reference evidence="4" key="1">
    <citation type="submission" date="2023-07" db="EMBL/GenBank/DDBJ databases">
        <title>Whole genome shotgun sequence of Streptomyces achromogenes subsp. rubradiris NBRC 14000.</title>
        <authorList>
            <person name="Komaki H."/>
            <person name="Tamura T."/>
        </authorList>
    </citation>
    <scope>NUCLEOTIDE SEQUENCE [LARGE SCALE GENOMIC DNA]</scope>
    <source>
        <strain evidence="4">NBRC 14000</strain>
    </source>
</reference>
<keyword evidence="4" id="KW-1185">Reference proteome</keyword>
<dbReference type="Gene3D" id="1.10.10.10">
    <property type="entry name" value="Winged helix-like DNA-binding domain superfamily/Winged helix DNA-binding domain"/>
    <property type="match status" value="1"/>
</dbReference>
<evidence type="ECO:0000313" key="4">
    <source>
        <dbReference type="Proteomes" id="UP000646738"/>
    </source>
</evidence>
<dbReference type="InterPro" id="IPR039422">
    <property type="entry name" value="MarR/SlyA-like"/>
</dbReference>
<comment type="caution">
    <text evidence="3">The sequence shown here is derived from an EMBL/GenBank/DDBJ whole genome shotgun (WGS) entry which is preliminary data.</text>
</comment>
<sequence>MTPGAPGRTAADDELSASAWRELRALCARVEAALAAELLRFGLSVREYRALDHLHTHRGEPVRVRDFADALCLGHSGATRLITRLERRELIARRPSATDRRALEVELTIAGDELFGRVGPAGTAALAGAFAAEGARPADDALARVPRQAAVGPVRPVPAGGRSVSSGPGSGCRR</sequence>
<dbReference type="PANTHER" id="PTHR33164">
    <property type="entry name" value="TRANSCRIPTIONAL REGULATOR, MARR FAMILY"/>
    <property type="match status" value="1"/>
</dbReference>
<evidence type="ECO:0000256" key="1">
    <source>
        <dbReference type="SAM" id="MobiDB-lite"/>
    </source>
</evidence>
<dbReference type="InterPro" id="IPR000835">
    <property type="entry name" value="HTH_MarR-typ"/>
</dbReference>
<dbReference type="EMBL" id="BNEA01000015">
    <property type="protein sequence ID" value="GHI57581.1"/>
    <property type="molecule type" value="Genomic_DNA"/>
</dbReference>
<proteinExistence type="predicted"/>
<dbReference type="RefSeq" id="WP_189995665.1">
    <property type="nucleotide sequence ID" value="NZ_BNCB01000008.1"/>
</dbReference>
<gene>
    <name evidence="3" type="ORF">Srubr_74270</name>
</gene>
<protein>
    <recommendedName>
        <fullName evidence="2">HTH marR-type domain-containing protein</fullName>
    </recommendedName>
</protein>
<dbReference type="Pfam" id="PF12802">
    <property type="entry name" value="MarR_2"/>
    <property type="match status" value="1"/>
</dbReference>
<evidence type="ECO:0000313" key="3">
    <source>
        <dbReference type="EMBL" id="GHI57581.1"/>
    </source>
</evidence>
<name>A0ABQ3RNZ7_STRRR</name>
<dbReference type="SUPFAM" id="SSF46785">
    <property type="entry name" value="Winged helix' DNA-binding domain"/>
    <property type="match status" value="1"/>
</dbReference>
<dbReference type="SMART" id="SM00347">
    <property type="entry name" value="HTH_MARR"/>
    <property type="match status" value="1"/>
</dbReference>
<dbReference type="PANTHER" id="PTHR33164:SF99">
    <property type="entry name" value="MARR FAMILY REGULATORY PROTEIN"/>
    <property type="match status" value="1"/>
</dbReference>